<evidence type="ECO:0000256" key="1">
    <source>
        <dbReference type="ARBA" id="ARBA00000085"/>
    </source>
</evidence>
<keyword evidence="4" id="KW-0145">Chemotaxis</keyword>
<dbReference type="FunFam" id="3.30.565.10:FF:000016">
    <property type="entry name" value="Chemotaxis protein CheA, putative"/>
    <property type="match status" value="1"/>
</dbReference>
<dbReference type="InterPro" id="IPR036641">
    <property type="entry name" value="HPT_dom_sf"/>
</dbReference>
<feature type="modified residue" description="Phosphohistidine" evidence="12">
    <location>
        <position position="46"/>
    </location>
</feature>
<gene>
    <name evidence="17" type="ordered locus">Zymop_1110</name>
</gene>
<dbReference type="Gene3D" id="2.30.30.40">
    <property type="entry name" value="SH3 Domains"/>
    <property type="match status" value="1"/>
</dbReference>
<keyword evidence="5 12" id="KW-0597">Phosphoprotein</keyword>
<dbReference type="SUPFAM" id="SSF55874">
    <property type="entry name" value="ATPase domain of HSP90 chaperone/DNA topoisomerase II/histidine kinase"/>
    <property type="match status" value="1"/>
</dbReference>
<reference evidence="17 18" key="1">
    <citation type="journal article" date="2011" name="J. Bacteriol.">
        <title>Genome sequence of the ethanol-producing Zymomonas mobilis subsp. pomaceae lectotype strain ATCC 29192.</title>
        <authorList>
            <person name="Kouvelis V.N."/>
            <person name="Davenport K.W."/>
            <person name="Brettin T.S."/>
            <person name="Bruce D."/>
            <person name="Detter C."/>
            <person name="Han C.S."/>
            <person name="Nolan M."/>
            <person name="Tapia R."/>
            <person name="Damoulaki A."/>
            <person name="Kyrpides N.C."/>
            <person name="Typas M.A."/>
            <person name="Pappas K.M."/>
        </authorList>
    </citation>
    <scope>NUCLEOTIDE SEQUENCE [LARGE SCALE GENOMIC DNA]</scope>
    <source>
        <strain evidence="18">ATCC 29192 / DSM 22645 / JCM 10191 / CCUG 17912 / NBRC 13757 / NCIMB 11200 / NRRL B-4491 / Barker I</strain>
    </source>
</reference>
<evidence type="ECO:0000259" key="15">
    <source>
        <dbReference type="PROSITE" id="PS50851"/>
    </source>
</evidence>
<dbReference type="Gene3D" id="3.30.565.10">
    <property type="entry name" value="Histidine kinase-like ATPase, C-terminal domain"/>
    <property type="match status" value="1"/>
</dbReference>
<dbReference type="PROSITE" id="PS50894">
    <property type="entry name" value="HPT"/>
    <property type="match status" value="1"/>
</dbReference>
<feature type="compositionally biased region" description="Basic and acidic residues" evidence="13">
    <location>
        <begin position="310"/>
        <end position="325"/>
    </location>
</feature>
<dbReference type="InterPro" id="IPR002545">
    <property type="entry name" value="CheW-lke_dom"/>
</dbReference>
<evidence type="ECO:0000259" key="14">
    <source>
        <dbReference type="PROSITE" id="PS50109"/>
    </source>
</evidence>
<evidence type="ECO:0000256" key="12">
    <source>
        <dbReference type="PROSITE-ProRule" id="PRU00110"/>
    </source>
</evidence>
<dbReference type="InterPro" id="IPR004105">
    <property type="entry name" value="CheA-like_dim"/>
</dbReference>
<dbReference type="PROSITE" id="PS50109">
    <property type="entry name" value="HIS_KIN"/>
    <property type="match status" value="1"/>
</dbReference>
<dbReference type="PANTHER" id="PTHR43395">
    <property type="entry name" value="SENSOR HISTIDINE KINASE CHEA"/>
    <property type="match status" value="1"/>
</dbReference>
<dbReference type="Pfam" id="PF01584">
    <property type="entry name" value="CheW"/>
    <property type="match status" value="1"/>
</dbReference>
<dbReference type="CDD" id="cd16916">
    <property type="entry name" value="HATPase_CheA-like"/>
    <property type="match status" value="1"/>
</dbReference>
<feature type="domain" description="Histidine kinase" evidence="14">
    <location>
        <begin position="397"/>
        <end position="644"/>
    </location>
</feature>
<dbReference type="InterPro" id="IPR008207">
    <property type="entry name" value="Sig_transdc_His_kin_Hpt_dom"/>
</dbReference>
<dbReference type="SMART" id="SM00387">
    <property type="entry name" value="HATPase_c"/>
    <property type="match status" value="1"/>
</dbReference>
<dbReference type="InterPro" id="IPR036061">
    <property type="entry name" value="CheW-like_dom_sf"/>
</dbReference>
<dbReference type="GO" id="GO:0005524">
    <property type="term" value="F:ATP binding"/>
    <property type="evidence" value="ECO:0007669"/>
    <property type="project" value="UniProtKB-KW"/>
</dbReference>
<dbReference type="SUPFAM" id="SSF47384">
    <property type="entry name" value="Homodimeric domain of signal transducing histidine kinase"/>
    <property type="match status" value="1"/>
</dbReference>
<dbReference type="EC" id="2.7.13.3" evidence="2"/>
<name>F8ETI1_ZYMMT</name>
<evidence type="ECO:0000256" key="11">
    <source>
        <dbReference type="ARBA" id="ARBA00035100"/>
    </source>
</evidence>
<feature type="region of interest" description="Disordered" evidence="13">
    <location>
        <begin position="124"/>
        <end position="158"/>
    </location>
</feature>
<dbReference type="AlphaFoldDB" id="F8ETI1"/>
<feature type="compositionally biased region" description="Low complexity" evidence="13">
    <location>
        <begin position="373"/>
        <end position="396"/>
    </location>
</feature>
<accession>F8ETI1</accession>
<evidence type="ECO:0000256" key="8">
    <source>
        <dbReference type="ARBA" id="ARBA00022777"/>
    </source>
</evidence>
<evidence type="ECO:0000313" key="18">
    <source>
        <dbReference type="Proteomes" id="UP000000491"/>
    </source>
</evidence>
<dbReference type="InterPro" id="IPR036097">
    <property type="entry name" value="HisK_dim/P_sf"/>
</dbReference>
<evidence type="ECO:0000256" key="5">
    <source>
        <dbReference type="ARBA" id="ARBA00022553"/>
    </source>
</evidence>
<sequence length="792" mass="85600">MSFDEIQNIFFQECEEGLSNMEACFSLCRDGVQDDETINTIFRAVHSIKGGAGAFGFEQLRGFAHHYETLLDKLRNGALSLTPELLATLMAAFDMLSDHVAAASGERDTPDDSQIMARLTEAMEEDGAHPDESTQEKAKEAPAEPEKVEEEASSSIENSDFDFDDLLTSLDAPSDAVSEEAEKDDPEDMSWRLWFKPDRHALENGSDPLLLLRELDSMGADILAVDYSTLPPLDKLDPEQSYLGWWMSLPADVEEEDIRAVFEFVGDISEVVLIRAGQKNEAMPPIPEKQSLTPITAEAAEKALAALKKVDSDKNISADNSEKSRSKPQLSAPKTASKAQSIEAAAASRGQASPSVSKAAPSKQATAVKKNEPNPSSSPSSSSNTAPNAPQRQAAPALAQTIRVDLDKLDRLVNLVGELVITQAMLAQRLNDQGLSGSSELTDLDHLTRELQDSAMSIRAQPMKTVFSRVPRIIRELEGETGKRVRLDVEGEMTEVDKTVVERIGEPLTHLIRNAVDHGLETPKERIAAGKPEEGVVTLAAEHRSGRIIIRISDDGRGMNRDRILEKAIEKGIVAPDQSLSDDEIDNLIFAPGFSTAAKVTNVSGRGVGMDVVRKNVQALGGRIGIYSRPGLGSTFTLSLPLTLAVLDGMIVQVGDQTYVIPLGHIVESLQPNEGEISGIGTQEKLLNVRGSYVPIQSIGRELAVKDAETDPFKSVLIVVESDGGQAVLMVDQILDQRQVVVKSLEANYQAIAGLAGATILGDGRVALILDVDSLVARWRHDTHSSSIGMAA</sequence>
<dbReference type="KEGG" id="zmp:Zymop_1110"/>
<keyword evidence="7" id="KW-0547">Nucleotide-binding</keyword>
<organism evidence="17 18">
    <name type="scientific">Zymomonas mobilis subsp. pomaceae (strain ATCC 29192 / DSM 22645 / JCM 10191 / CCUG 17912 / NBRC 13757 / NCIMB 11200 / NRRL B-4491 / Barker I)</name>
    <dbReference type="NCBI Taxonomy" id="579138"/>
    <lineage>
        <taxon>Bacteria</taxon>
        <taxon>Pseudomonadati</taxon>
        <taxon>Pseudomonadota</taxon>
        <taxon>Alphaproteobacteria</taxon>
        <taxon>Sphingomonadales</taxon>
        <taxon>Zymomonadaceae</taxon>
        <taxon>Zymomonas</taxon>
    </lineage>
</organism>
<dbReference type="RefSeq" id="WP_013934401.1">
    <property type="nucleotide sequence ID" value="NC_015709.1"/>
</dbReference>
<evidence type="ECO:0000256" key="3">
    <source>
        <dbReference type="ARBA" id="ARBA00021495"/>
    </source>
</evidence>
<dbReference type="InterPro" id="IPR004358">
    <property type="entry name" value="Sig_transdc_His_kin-like_C"/>
</dbReference>
<dbReference type="CDD" id="cd00731">
    <property type="entry name" value="CheA_reg"/>
    <property type="match status" value="1"/>
</dbReference>
<dbReference type="Gene3D" id="1.10.287.560">
    <property type="entry name" value="Histidine kinase CheA-like, homodimeric domain"/>
    <property type="match status" value="1"/>
</dbReference>
<comment type="function">
    <text evidence="11">Involved in the transmission of sensory signals from the chemoreceptors to the flagellar motors. CheA is autophosphorylated; it can transfer its phosphate group to either CheB or CheY.</text>
</comment>
<dbReference type="PATRIC" id="fig|579138.3.peg.1177"/>
<evidence type="ECO:0000256" key="4">
    <source>
        <dbReference type="ARBA" id="ARBA00022500"/>
    </source>
</evidence>
<dbReference type="SMART" id="SM00260">
    <property type="entry name" value="CheW"/>
    <property type="match status" value="1"/>
</dbReference>
<dbReference type="InterPro" id="IPR036890">
    <property type="entry name" value="HATPase_C_sf"/>
</dbReference>
<feature type="region of interest" description="Disordered" evidence="13">
    <location>
        <begin position="310"/>
        <end position="396"/>
    </location>
</feature>
<dbReference type="InterPro" id="IPR003594">
    <property type="entry name" value="HATPase_dom"/>
</dbReference>
<dbReference type="GO" id="GO:0006935">
    <property type="term" value="P:chemotaxis"/>
    <property type="evidence" value="ECO:0007669"/>
    <property type="project" value="UniProtKB-KW"/>
</dbReference>
<dbReference type="HOGENOM" id="CLU_000650_3_6_5"/>
<feature type="domain" description="HPt" evidence="16">
    <location>
        <begin position="1"/>
        <end position="103"/>
    </location>
</feature>
<comment type="catalytic activity">
    <reaction evidence="1">
        <text>ATP + protein L-histidine = ADP + protein N-phospho-L-histidine.</text>
        <dbReference type="EC" id="2.7.13.3"/>
    </reaction>
</comment>
<dbReference type="EMBL" id="CP002865">
    <property type="protein sequence ID" value="AEI38006.1"/>
    <property type="molecule type" value="Genomic_DNA"/>
</dbReference>
<evidence type="ECO:0000259" key="16">
    <source>
        <dbReference type="PROSITE" id="PS50894"/>
    </source>
</evidence>
<dbReference type="SUPFAM" id="SSF50341">
    <property type="entry name" value="CheW-like"/>
    <property type="match status" value="1"/>
</dbReference>
<dbReference type="Pfam" id="PF02895">
    <property type="entry name" value="H-kinase_dim"/>
    <property type="match status" value="1"/>
</dbReference>
<protein>
    <recommendedName>
        <fullName evidence="3">Chemotaxis protein CheA</fullName>
        <ecNumber evidence="2">2.7.13.3</ecNumber>
    </recommendedName>
</protein>
<evidence type="ECO:0000256" key="6">
    <source>
        <dbReference type="ARBA" id="ARBA00022679"/>
    </source>
</evidence>
<keyword evidence="8 17" id="KW-0418">Kinase</keyword>
<dbReference type="Proteomes" id="UP000000491">
    <property type="component" value="Chromosome"/>
</dbReference>
<dbReference type="eggNOG" id="COG0643">
    <property type="taxonomic scope" value="Bacteria"/>
</dbReference>
<evidence type="ECO:0000256" key="13">
    <source>
        <dbReference type="SAM" id="MobiDB-lite"/>
    </source>
</evidence>
<evidence type="ECO:0000256" key="7">
    <source>
        <dbReference type="ARBA" id="ARBA00022741"/>
    </source>
</evidence>
<keyword evidence="9" id="KW-0067">ATP-binding</keyword>
<proteinExistence type="predicted"/>
<evidence type="ECO:0000256" key="9">
    <source>
        <dbReference type="ARBA" id="ARBA00022840"/>
    </source>
</evidence>
<dbReference type="Pfam" id="PF01627">
    <property type="entry name" value="Hpt"/>
    <property type="match status" value="1"/>
</dbReference>
<feature type="domain" description="CheW-like" evidence="15">
    <location>
        <begin position="646"/>
        <end position="781"/>
    </location>
</feature>
<dbReference type="InterPro" id="IPR037006">
    <property type="entry name" value="CheA-like_homodim_sf"/>
</dbReference>
<dbReference type="eggNOG" id="COG2198">
    <property type="taxonomic scope" value="Bacteria"/>
</dbReference>
<dbReference type="PANTHER" id="PTHR43395:SF10">
    <property type="entry name" value="CHEMOTAXIS PROTEIN CHEA"/>
    <property type="match status" value="1"/>
</dbReference>
<dbReference type="GO" id="GO:0000155">
    <property type="term" value="F:phosphorelay sensor kinase activity"/>
    <property type="evidence" value="ECO:0007669"/>
    <property type="project" value="InterPro"/>
</dbReference>
<dbReference type="STRING" id="579138.Zymop_1110"/>
<dbReference type="PRINTS" id="PR00344">
    <property type="entry name" value="BCTRLSENSOR"/>
</dbReference>
<dbReference type="InterPro" id="IPR051315">
    <property type="entry name" value="Bact_Chemotaxis_CheA"/>
</dbReference>
<dbReference type="InterPro" id="IPR005467">
    <property type="entry name" value="His_kinase_dom"/>
</dbReference>
<keyword evidence="6" id="KW-0808">Transferase</keyword>
<evidence type="ECO:0000256" key="2">
    <source>
        <dbReference type="ARBA" id="ARBA00012438"/>
    </source>
</evidence>
<dbReference type="Pfam" id="PF02518">
    <property type="entry name" value="HATPase_c"/>
    <property type="match status" value="1"/>
</dbReference>
<dbReference type="PROSITE" id="PS50851">
    <property type="entry name" value="CHEW"/>
    <property type="match status" value="1"/>
</dbReference>
<dbReference type="SMART" id="SM00073">
    <property type="entry name" value="HPT"/>
    <property type="match status" value="1"/>
</dbReference>
<dbReference type="GO" id="GO:0005737">
    <property type="term" value="C:cytoplasm"/>
    <property type="evidence" value="ECO:0007669"/>
    <property type="project" value="InterPro"/>
</dbReference>
<evidence type="ECO:0000256" key="10">
    <source>
        <dbReference type="ARBA" id="ARBA00023012"/>
    </source>
</evidence>
<evidence type="ECO:0000313" key="17">
    <source>
        <dbReference type="EMBL" id="AEI38006.1"/>
    </source>
</evidence>
<dbReference type="SMART" id="SM01231">
    <property type="entry name" value="H-kinase_dim"/>
    <property type="match status" value="1"/>
</dbReference>
<dbReference type="CDD" id="cd00088">
    <property type="entry name" value="HPT"/>
    <property type="match status" value="1"/>
</dbReference>
<dbReference type="FunFam" id="2.30.30.40:FF:000048">
    <property type="entry name" value="Chemotaxis protein CheA, putative"/>
    <property type="match status" value="1"/>
</dbReference>
<keyword evidence="10" id="KW-0902">Two-component regulatory system</keyword>
<feature type="compositionally biased region" description="Basic and acidic residues" evidence="13">
    <location>
        <begin position="126"/>
        <end position="146"/>
    </location>
</feature>
<dbReference type="SUPFAM" id="SSF47226">
    <property type="entry name" value="Histidine-containing phosphotransfer domain, HPT domain"/>
    <property type="match status" value="1"/>
</dbReference>
<feature type="compositionally biased region" description="Low complexity" evidence="13">
    <location>
        <begin position="336"/>
        <end position="365"/>
    </location>
</feature>
<dbReference type="Gene3D" id="1.20.120.160">
    <property type="entry name" value="HPT domain"/>
    <property type="match status" value="1"/>
</dbReference>